<gene>
    <name evidence="2" type="ORF">AVDCRST_MAG27-2725</name>
</gene>
<feature type="region of interest" description="Disordered" evidence="1">
    <location>
        <begin position="31"/>
        <end position="61"/>
    </location>
</feature>
<reference evidence="2" key="1">
    <citation type="submission" date="2020-02" db="EMBL/GenBank/DDBJ databases">
        <authorList>
            <person name="Meier V. D."/>
        </authorList>
    </citation>
    <scope>NUCLEOTIDE SEQUENCE</scope>
    <source>
        <strain evidence="2">AVDCRST_MAG27</strain>
    </source>
</reference>
<feature type="non-terminal residue" evidence="2">
    <location>
        <position position="61"/>
    </location>
</feature>
<name>A0A6J4IN48_9PROT</name>
<feature type="non-terminal residue" evidence="2">
    <location>
        <position position="1"/>
    </location>
</feature>
<evidence type="ECO:0000313" key="2">
    <source>
        <dbReference type="EMBL" id="CAA9254319.1"/>
    </source>
</evidence>
<organism evidence="2">
    <name type="scientific">uncultured Craurococcus sp</name>
    <dbReference type="NCBI Taxonomy" id="1135998"/>
    <lineage>
        <taxon>Bacteria</taxon>
        <taxon>Pseudomonadati</taxon>
        <taxon>Pseudomonadota</taxon>
        <taxon>Alphaproteobacteria</taxon>
        <taxon>Acetobacterales</taxon>
        <taxon>Acetobacteraceae</taxon>
        <taxon>Craurococcus</taxon>
        <taxon>environmental samples</taxon>
    </lineage>
</organism>
<dbReference type="AlphaFoldDB" id="A0A6J4IN48"/>
<sequence length="61" mass="7213">APTLLPGRFCRCRWPGRRRLGPRYRRRLGRPACRAGARPRLADQRPRRRRPGAAPEERLRL</sequence>
<dbReference type="EMBL" id="CADCTD010000093">
    <property type="protein sequence ID" value="CAA9254319.1"/>
    <property type="molecule type" value="Genomic_DNA"/>
</dbReference>
<evidence type="ECO:0000256" key="1">
    <source>
        <dbReference type="SAM" id="MobiDB-lite"/>
    </source>
</evidence>
<proteinExistence type="predicted"/>
<protein>
    <submittedName>
        <fullName evidence="2">Uncharacterized protein</fullName>
    </submittedName>
</protein>
<accession>A0A6J4IN48</accession>